<dbReference type="RefSeq" id="WP_272737295.1">
    <property type="nucleotide sequence ID" value="NZ_CP116942.1"/>
</dbReference>
<dbReference type="GO" id="GO:0050518">
    <property type="term" value="F:2-C-methyl-D-erythritol 4-phosphate cytidylyltransferase activity"/>
    <property type="evidence" value="ECO:0007669"/>
    <property type="project" value="TreeGrafter"/>
</dbReference>
<gene>
    <name evidence="3" type="ORF">PO878_03430</name>
</gene>
<proteinExistence type="predicted"/>
<evidence type="ECO:0000313" key="3">
    <source>
        <dbReference type="EMBL" id="WCO67775.1"/>
    </source>
</evidence>
<dbReference type="GO" id="GO:0008299">
    <property type="term" value="P:isoprenoid biosynthetic process"/>
    <property type="evidence" value="ECO:0007669"/>
    <property type="project" value="InterPro"/>
</dbReference>
<dbReference type="Proteomes" id="UP001216390">
    <property type="component" value="Chromosome"/>
</dbReference>
<dbReference type="InterPro" id="IPR018294">
    <property type="entry name" value="ISPD_synthase_CS"/>
</dbReference>
<name>A0AAE9Y6E6_9ACTN</name>
<dbReference type="EMBL" id="CP116942">
    <property type="protein sequence ID" value="WCO67775.1"/>
    <property type="molecule type" value="Genomic_DNA"/>
</dbReference>
<dbReference type="KEGG" id="ima:PO878_03430"/>
<dbReference type="SUPFAM" id="SSF53448">
    <property type="entry name" value="Nucleotide-diphospho-sugar transferases"/>
    <property type="match status" value="1"/>
</dbReference>
<dbReference type="InterPro" id="IPR029044">
    <property type="entry name" value="Nucleotide-diphossugar_trans"/>
</dbReference>
<keyword evidence="2 3" id="KW-0548">Nucleotidyltransferase</keyword>
<evidence type="ECO:0000256" key="2">
    <source>
        <dbReference type="ARBA" id="ARBA00022695"/>
    </source>
</evidence>
<evidence type="ECO:0000256" key="1">
    <source>
        <dbReference type="ARBA" id="ARBA00022679"/>
    </source>
</evidence>
<protein>
    <submittedName>
        <fullName evidence="3">2-C-methyl-D-erythritol 4-phosphate cytidylyltransferase</fullName>
    </submittedName>
</protein>
<dbReference type="PROSITE" id="PS01295">
    <property type="entry name" value="ISPD"/>
    <property type="match status" value="1"/>
</dbReference>
<sequence>MDDRGGAGPGEVWAVVVAAGGGTRFGGAKQYAPLGGRRVLDWSVAAARAAADGVVLVVPPDRAGVAEPAVDVVVGGGATRSASVRAGLAVVPPDAAVVVVHDAARPVAGADLFGAVVAAVAAGADAAVPGVPLVDSVRHRDGTAVDREELVAVQTPQAFRAEALRRAHAAGADASDDATLVEHDGGRVEVVAGDPANVKVTHAADLDVVAGHLVAPPAGRAR</sequence>
<reference evidence="3" key="1">
    <citation type="submission" date="2023-01" db="EMBL/GenBank/DDBJ databases">
        <title>The diversity of Class Acidimicrobiia in South China Sea sediment environments and the proposal of Iamia marina sp. nov., a novel species of the genus Iamia.</title>
        <authorList>
            <person name="He Y."/>
            <person name="Tian X."/>
        </authorList>
    </citation>
    <scope>NUCLEOTIDE SEQUENCE</scope>
    <source>
        <strain evidence="3">DSM 19957</strain>
    </source>
</reference>
<dbReference type="AlphaFoldDB" id="A0AAE9Y6E6"/>
<dbReference type="Pfam" id="PF01128">
    <property type="entry name" value="IspD"/>
    <property type="match status" value="1"/>
</dbReference>
<dbReference type="PANTHER" id="PTHR32125">
    <property type="entry name" value="2-C-METHYL-D-ERYTHRITOL 4-PHOSPHATE CYTIDYLYLTRANSFERASE, CHLOROPLASTIC"/>
    <property type="match status" value="1"/>
</dbReference>
<keyword evidence="4" id="KW-1185">Reference proteome</keyword>
<organism evidence="3 4">
    <name type="scientific">Iamia majanohamensis</name>
    <dbReference type="NCBI Taxonomy" id="467976"/>
    <lineage>
        <taxon>Bacteria</taxon>
        <taxon>Bacillati</taxon>
        <taxon>Actinomycetota</taxon>
        <taxon>Acidimicrobiia</taxon>
        <taxon>Acidimicrobiales</taxon>
        <taxon>Iamiaceae</taxon>
        <taxon>Iamia</taxon>
    </lineage>
</organism>
<dbReference type="InterPro" id="IPR034683">
    <property type="entry name" value="IspD/TarI"/>
</dbReference>
<dbReference type="PANTHER" id="PTHR32125:SF4">
    <property type="entry name" value="2-C-METHYL-D-ERYTHRITOL 4-PHOSPHATE CYTIDYLYLTRANSFERASE, CHLOROPLASTIC"/>
    <property type="match status" value="1"/>
</dbReference>
<dbReference type="Gene3D" id="3.90.550.10">
    <property type="entry name" value="Spore Coat Polysaccharide Biosynthesis Protein SpsA, Chain A"/>
    <property type="match status" value="1"/>
</dbReference>
<accession>A0AAE9Y6E6</accession>
<dbReference type="InterPro" id="IPR050088">
    <property type="entry name" value="IspD/TarI_cytidylyltransf_bact"/>
</dbReference>
<evidence type="ECO:0000313" key="4">
    <source>
        <dbReference type="Proteomes" id="UP001216390"/>
    </source>
</evidence>
<keyword evidence="1" id="KW-0808">Transferase</keyword>